<comment type="caution">
    <text evidence="2">The sequence shown here is derived from an EMBL/GenBank/DDBJ whole genome shotgun (WGS) entry which is preliminary data.</text>
</comment>
<proteinExistence type="predicted"/>
<keyword evidence="3" id="KW-1185">Reference proteome</keyword>
<dbReference type="InterPro" id="IPR013783">
    <property type="entry name" value="Ig-like_fold"/>
</dbReference>
<dbReference type="SMART" id="SM00409">
    <property type="entry name" value="IG"/>
    <property type="match status" value="1"/>
</dbReference>
<dbReference type="PANTHER" id="PTHR21063:SF4">
    <property type="entry name" value="CD48 ANTIGEN-RELATED"/>
    <property type="match status" value="1"/>
</dbReference>
<dbReference type="AlphaFoldDB" id="A0ABD0NGE2"/>
<evidence type="ECO:0000313" key="3">
    <source>
        <dbReference type="Proteomes" id="UP001529510"/>
    </source>
</evidence>
<sequence>PPSVIAAAEAEMQSVSVMEGDPVTLHVPQLQGNELIVWGFGDEGKRIAKHDMEAKSSKLYDTDKRFRDRLKLDHQTGSLIITNSTTTDSGPYTVKISSNKQTSYKRFTVTVR</sequence>
<feature type="domain" description="Immunoglobulin" evidence="1">
    <location>
        <begin position="12"/>
        <end position="112"/>
    </location>
</feature>
<feature type="non-terminal residue" evidence="2">
    <location>
        <position position="1"/>
    </location>
</feature>
<feature type="non-terminal residue" evidence="2">
    <location>
        <position position="112"/>
    </location>
</feature>
<protein>
    <recommendedName>
        <fullName evidence="1">Immunoglobulin domain-containing protein</fullName>
    </recommendedName>
</protein>
<dbReference type="InterPro" id="IPR003599">
    <property type="entry name" value="Ig_sub"/>
</dbReference>
<evidence type="ECO:0000259" key="1">
    <source>
        <dbReference type="SMART" id="SM00409"/>
    </source>
</evidence>
<dbReference type="Pfam" id="PF07686">
    <property type="entry name" value="V-set"/>
    <property type="match status" value="1"/>
</dbReference>
<evidence type="ECO:0000313" key="2">
    <source>
        <dbReference type="EMBL" id="KAL0161057.1"/>
    </source>
</evidence>
<name>A0ABD0NGE2_CIRMR</name>
<dbReference type="InterPro" id="IPR013106">
    <property type="entry name" value="Ig_V-set"/>
</dbReference>
<organism evidence="2 3">
    <name type="scientific">Cirrhinus mrigala</name>
    <name type="common">Mrigala</name>
    <dbReference type="NCBI Taxonomy" id="683832"/>
    <lineage>
        <taxon>Eukaryota</taxon>
        <taxon>Metazoa</taxon>
        <taxon>Chordata</taxon>
        <taxon>Craniata</taxon>
        <taxon>Vertebrata</taxon>
        <taxon>Euteleostomi</taxon>
        <taxon>Actinopterygii</taxon>
        <taxon>Neopterygii</taxon>
        <taxon>Teleostei</taxon>
        <taxon>Ostariophysi</taxon>
        <taxon>Cypriniformes</taxon>
        <taxon>Cyprinidae</taxon>
        <taxon>Labeoninae</taxon>
        <taxon>Labeonini</taxon>
        <taxon>Cirrhinus</taxon>
    </lineage>
</organism>
<reference evidence="2 3" key="1">
    <citation type="submission" date="2024-05" db="EMBL/GenBank/DDBJ databases">
        <title>Genome sequencing and assembly of Indian major carp, Cirrhinus mrigala (Hamilton, 1822).</title>
        <authorList>
            <person name="Mohindra V."/>
            <person name="Chowdhury L.M."/>
            <person name="Lal K."/>
            <person name="Jena J.K."/>
        </authorList>
    </citation>
    <scope>NUCLEOTIDE SEQUENCE [LARGE SCALE GENOMIC DNA]</scope>
    <source>
        <strain evidence="2">CM1030</strain>
        <tissue evidence="2">Blood</tissue>
    </source>
</reference>
<gene>
    <name evidence="2" type="ORF">M9458_044782</name>
</gene>
<dbReference type="EMBL" id="JAMKFB020000022">
    <property type="protein sequence ID" value="KAL0161057.1"/>
    <property type="molecule type" value="Genomic_DNA"/>
</dbReference>
<dbReference type="SUPFAM" id="SSF48726">
    <property type="entry name" value="Immunoglobulin"/>
    <property type="match status" value="1"/>
</dbReference>
<dbReference type="PANTHER" id="PTHR21063">
    <property type="entry name" value="LFA-3"/>
    <property type="match status" value="1"/>
</dbReference>
<dbReference type="Gene3D" id="2.60.40.10">
    <property type="entry name" value="Immunoglobulins"/>
    <property type="match status" value="1"/>
</dbReference>
<dbReference type="InterPro" id="IPR036179">
    <property type="entry name" value="Ig-like_dom_sf"/>
</dbReference>
<dbReference type="Proteomes" id="UP001529510">
    <property type="component" value="Unassembled WGS sequence"/>
</dbReference>
<accession>A0ABD0NGE2</accession>